<protein>
    <recommendedName>
        <fullName evidence="1">Resolvase/invertase-type recombinase catalytic domain-containing protein</fullName>
    </recommendedName>
</protein>
<dbReference type="InterPro" id="IPR006119">
    <property type="entry name" value="Resolv_N"/>
</dbReference>
<dbReference type="GO" id="GO:0003677">
    <property type="term" value="F:DNA binding"/>
    <property type="evidence" value="ECO:0007669"/>
    <property type="project" value="InterPro"/>
</dbReference>
<dbReference type="EMBL" id="LNYV01000004">
    <property type="protein sequence ID" value="KTD59732.1"/>
    <property type="molecule type" value="Genomic_DNA"/>
</dbReference>
<gene>
    <name evidence="2" type="ORF">Lsai_0376</name>
</gene>
<dbReference type="GO" id="GO:0000150">
    <property type="term" value="F:DNA strand exchange activity"/>
    <property type="evidence" value="ECO:0007669"/>
    <property type="project" value="InterPro"/>
</dbReference>
<evidence type="ECO:0000313" key="3">
    <source>
        <dbReference type="Proteomes" id="UP000054621"/>
    </source>
</evidence>
<name>A0A0W0YSD4_9GAMM</name>
<evidence type="ECO:0000259" key="1">
    <source>
        <dbReference type="PROSITE" id="PS51736"/>
    </source>
</evidence>
<dbReference type="AlphaFoldDB" id="A0A0W0YSD4"/>
<dbReference type="Proteomes" id="UP000054621">
    <property type="component" value="Unassembled WGS sequence"/>
</dbReference>
<feature type="domain" description="Resolvase/invertase-type recombinase catalytic" evidence="1">
    <location>
        <begin position="1"/>
        <end position="25"/>
    </location>
</feature>
<proteinExistence type="predicted"/>
<evidence type="ECO:0000313" key="2">
    <source>
        <dbReference type="EMBL" id="KTD59732.1"/>
    </source>
</evidence>
<dbReference type="PROSITE" id="PS51736">
    <property type="entry name" value="RECOMBINASES_3"/>
    <property type="match status" value="1"/>
</dbReference>
<dbReference type="eggNOG" id="COG1961">
    <property type="taxonomic scope" value="Bacteria"/>
</dbReference>
<sequence>MLAELERDFISERTKKGVRARAAKGIKLGKPKGVIQDSMYDQDREKIFHLYQLGVPIQKIIATYLGYGKYLSLKALINKLKEAL</sequence>
<dbReference type="PATRIC" id="fig|28087.4.peg.390"/>
<reference evidence="2 3" key="1">
    <citation type="submission" date="2015-11" db="EMBL/GenBank/DDBJ databases">
        <title>Genomic analysis of 38 Legionella species identifies large and diverse effector repertoires.</title>
        <authorList>
            <person name="Burstein D."/>
            <person name="Amaro F."/>
            <person name="Zusman T."/>
            <person name="Lifshitz Z."/>
            <person name="Cohen O."/>
            <person name="Gilbert J.A."/>
            <person name="Pupko T."/>
            <person name="Shuman H.A."/>
            <person name="Segal G."/>
        </authorList>
    </citation>
    <scope>NUCLEOTIDE SEQUENCE [LARGE SCALE GENOMIC DNA]</scope>
    <source>
        <strain evidence="2 3">Mt.St.Helens-4</strain>
    </source>
</reference>
<accession>A0A0W0YSD4</accession>
<organism evidence="2 3">
    <name type="scientific">Legionella sainthelensi</name>
    <dbReference type="NCBI Taxonomy" id="28087"/>
    <lineage>
        <taxon>Bacteria</taxon>
        <taxon>Pseudomonadati</taxon>
        <taxon>Pseudomonadota</taxon>
        <taxon>Gammaproteobacteria</taxon>
        <taxon>Legionellales</taxon>
        <taxon>Legionellaceae</taxon>
        <taxon>Legionella</taxon>
    </lineage>
</organism>
<comment type="caution">
    <text evidence="2">The sequence shown here is derived from an EMBL/GenBank/DDBJ whole genome shotgun (WGS) entry which is preliminary data.</text>
</comment>